<dbReference type="CDD" id="cd00090">
    <property type="entry name" value="HTH_ARSR"/>
    <property type="match status" value="1"/>
</dbReference>
<dbReference type="PROSITE" id="PS50956">
    <property type="entry name" value="HTH_ASNC_2"/>
    <property type="match status" value="1"/>
</dbReference>
<sequence>MDDIDRRIIAALQEDGRLSNVDLAERVGLSPSPCLRRVKLLEERGVITGYTARIDREAVGLSLTVFVEITVGRHSRQNAAAVEQGFAKIPGLVACHMVSGDADFLAELVVADLKTYQRILTENILTIEAVEQVRSNFSLRPIRIAQPLALP</sequence>
<dbReference type="OrthoDB" id="9803143at2"/>
<dbReference type="AlphaFoldDB" id="A0A418STA5"/>
<gene>
    <name evidence="5" type="ORF">D3P04_14125</name>
</gene>
<evidence type="ECO:0000256" key="3">
    <source>
        <dbReference type="ARBA" id="ARBA00023163"/>
    </source>
</evidence>
<dbReference type="Gene3D" id="3.30.70.920">
    <property type="match status" value="1"/>
</dbReference>
<dbReference type="Proteomes" id="UP000284202">
    <property type="component" value="Unassembled WGS sequence"/>
</dbReference>
<dbReference type="InterPro" id="IPR000485">
    <property type="entry name" value="AsnC-type_HTH_dom"/>
</dbReference>
<dbReference type="InterPro" id="IPR019888">
    <property type="entry name" value="Tscrpt_reg_AsnC-like"/>
</dbReference>
<dbReference type="Pfam" id="PF01037">
    <property type="entry name" value="AsnC_trans_reg"/>
    <property type="match status" value="1"/>
</dbReference>
<keyword evidence="2" id="KW-0238">DNA-binding</keyword>
<proteinExistence type="predicted"/>
<dbReference type="PANTHER" id="PTHR30154">
    <property type="entry name" value="LEUCINE-RESPONSIVE REGULATORY PROTEIN"/>
    <property type="match status" value="1"/>
</dbReference>
<dbReference type="PRINTS" id="PR00033">
    <property type="entry name" value="HTHASNC"/>
</dbReference>
<dbReference type="PROSITE" id="PS00519">
    <property type="entry name" value="HTH_ASNC_1"/>
    <property type="match status" value="1"/>
</dbReference>
<dbReference type="InterPro" id="IPR036388">
    <property type="entry name" value="WH-like_DNA-bd_sf"/>
</dbReference>
<dbReference type="GO" id="GO:0005829">
    <property type="term" value="C:cytosol"/>
    <property type="evidence" value="ECO:0007669"/>
    <property type="project" value="TreeGrafter"/>
</dbReference>
<dbReference type="Gene3D" id="1.10.10.10">
    <property type="entry name" value="Winged helix-like DNA-binding domain superfamily/Winged helix DNA-binding domain"/>
    <property type="match status" value="1"/>
</dbReference>
<evidence type="ECO:0000259" key="4">
    <source>
        <dbReference type="PROSITE" id="PS50956"/>
    </source>
</evidence>
<keyword evidence="6" id="KW-1185">Reference proteome</keyword>
<protein>
    <submittedName>
        <fullName evidence="5">Lrp/AsnC family transcriptional regulator</fullName>
    </submittedName>
</protein>
<evidence type="ECO:0000256" key="2">
    <source>
        <dbReference type="ARBA" id="ARBA00023125"/>
    </source>
</evidence>
<evidence type="ECO:0000313" key="5">
    <source>
        <dbReference type="EMBL" id="RJE84139.1"/>
    </source>
</evidence>
<organism evidence="5 6">
    <name type="scientific">Paracoccus onubensis</name>
    <dbReference type="NCBI Taxonomy" id="1675788"/>
    <lineage>
        <taxon>Bacteria</taxon>
        <taxon>Pseudomonadati</taxon>
        <taxon>Pseudomonadota</taxon>
        <taxon>Alphaproteobacteria</taxon>
        <taxon>Rhodobacterales</taxon>
        <taxon>Paracoccaceae</taxon>
        <taxon>Paracoccus</taxon>
    </lineage>
</organism>
<feature type="domain" description="HTH asnC-type" evidence="4">
    <location>
        <begin position="1"/>
        <end position="62"/>
    </location>
</feature>
<evidence type="ECO:0000313" key="6">
    <source>
        <dbReference type="Proteomes" id="UP000284202"/>
    </source>
</evidence>
<dbReference type="InterPro" id="IPR011991">
    <property type="entry name" value="ArsR-like_HTH"/>
</dbReference>
<dbReference type="InterPro" id="IPR036390">
    <property type="entry name" value="WH_DNA-bd_sf"/>
</dbReference>
<dbReference type="InterPro" id="IPR019885">
    <property type="entry name" value="Tscrpt_reg_HTH_AsnC-type_CS"/>
</dbReference>
<dbReference type="InterPro" id="IPR019887">
    <property type="entry name" value="Tscrpt_reg_AsnC/Lrp_C"/>
</dbReference>
<reference evidence="6" key="1">
    <citation type="submission" date="2018-09" db="EMBL/GenBank/DDBJ databases">
        <title>Acidovorax cavernicola nov. sp. isolated from Gruta de las Maravillas (Aracena, Spain).</title>
        <authorList>
            <person name="Jurado V."/>
            <person name="Gutierrez-Patricio S."/>
            <person name="Gonzalez-Pimentel J.L."/>
            <person name="Miller A.Z."/>
            <person name="Laiz L."/>
            <person name="Saiz-Jimenez C."/>
        </authorList>
    </citation>
    <scope>NUCLEOTIDE SEQUENCE [LARGE SCALE GENOMIC DNA]</scope>
    <source>
        <strain evidence="6">1011MAR3C25</strain>
    </source>
</reference>
<dbReference type="GO" id="GO:0043565">
    <property type="term" value="F:sequence-specific DNA binding"/>
    <property type="evidence" value="ECO:0007669"/>
    <property type="project" value="InterPro"/>
</dbReference>
<keyword evidence="3" id="KW-0804">Transcription</keyword>
<dbReference type="SUPFAM" id="SSF46785">
    <property type="entry name" value="Winged helix' DNA-binding domain"/>
    <property type="match status" value="1"/>
</dbReference>
<keyword evidence="1" id="KW-0805">Transcription regulation</keyword>
<dbReference type="SMART" id="SM00344">
    <property type="entry name" value="HTH_ASNC"/>
    <property type="match status" value="1"/>
</dbReference>
<dbReference type="SUPFAM" id="SSF54909">
    <property type="entry name" value="Dimeric alpha+beta barrel"/>
    <property type="match status" value="1"/>
</dbReference>
<dbReference type="PANTHER" id="PTHR30154:SF34">
    <property type="entry name" value="TRANSCRIPTIONAL REGULATOR AZLB"/>
    <property type="match status" value="1"/>
</dbReference>
<dbReference type="GO" id="GO:0006355">
    <property type="term" value="P:regulation of DNA-templated transcription"/>
    <property type="evidence" value="ECO:0007669"/>
    <property type="project" value="UniProtKB-ARBA"/>
</dbReference>
<dbReference type="RefSeq" id="WP_119749973.1">
    <property type="nucleotide sequence ID" value="NZ_QZCG01000009.1"/>
</dbReference>
<evidence type="ECO:0000256" key="1">
    <source>
        <dbReference type="ARBA" id="ARBA00023015"/>
    </source>
</evidence>
<dbReference type="GO" id="GO:0043200">
    <property type="term" value="P:response to amino acid"/>
    <property type="evidence" value="ECO:0007669"/>
    <property type="project" value="TreeGrafter"/>
</dbReference>
<dbReference type="InterPro" id="IPR011008">
    <property type="entry name" value="Dimeric_a/b-barrel"/>
</dbReference>
<name>A0A418STA5_9RHOB</name>
<dbReference type="Pfam" id="PF13412">
    <property type="entry name" value="HTH_24"/>
    <property type="match status" value="1"/>
</dbReference>
<comment type="caution">
    <text evidence="5">The sequence shown here is derived from an EMBL/GenBank/DDBJ whole genome shotgun (WGS) entry which is preliminary data.</text>
</comment>
<accession>A0A418STA5</accession>
<dbReference type="FunFam" id="1.10.10.10:FF:000186">
    <property type="entry name" value="AsnC family transcriptional regulator"/>
    <property type="match status" value="1"/>
</dbReference>
<dbReference type="EMBL" id="QZCG01000009">
    <property type="protein sequence ID" value="RJE84139.1"/>
    <property type="molecule type" value="Genomic_DNA"/>
</dbReference>